<proteinExistence type="inferred from homology"/>
<evidence type="ECO:0000256" key="6">
    <source>
        <dbReference type="ARBA" id="ARBA00022771"/>
    </source>
</evidence>
<dbReference type="CDD" id="cd02395">
    <property type="entry name" value="KH-I_BBP"/>
    <property type="match status" value="1"/>
</dbReference>
<dbReference type="STRING" id="1555241.A0A4V1IVJ7"/>
<dbReference type="GO" id="GO:0045131">
    <property type="term" value="F:pre-mRNA branch point binding"/>
    <property type="evidence" value="ECO:0007669"/>
    <property type="project" value="UniProtKB-UniRule"/>
</dbReference>
<evidence type="ECO:0000256" key="2">
    <source>
        <dbReference type="ARBA" id="ARBA00010382"/>
    </source>
</evidence>
<dbReference type="PANTHER" id="PTHR11208">
    <property type="entry name" value="RNA-BINDING PROTEIN RELATED"/>
    <property type="match status" value="1"/>
</dbReference>
<reference evidence="17" key="1">
    <citation type="journal article" date="2018" name="Nat. Microbiol.">
        <title>Leveraging single-cell genomics to expand the fungal tree of life.</title>
        <authorList>
            <person name="Ahrendt S.R."/>
            <person name="Quandt C.A."/>
            <person name="Ciobanu D."/>
            <person name="Clum A."/>
            <person name="Salamov A."/>
            <person name="Andreopoulos B."/>
            <person name="Cheng J.F."/>
            <person name="Woyke T."/>
            <person name="Pelin A."/>
            <person name="Henrissat B."/>
            <person name="Reynolds N.K."/>
            <person name="Benny G.L."/>
            <person name="Smith M.E."/>
            <person name="James T.Y."/>
            <person name="Grigoriev I.V."/>
        </authorList>
    </citation>
    <scope>NUCLEOTIDE SEQUENCE [LARGE SCALE GENOMIC DNA]</scope>
    <source>
        <strain evidence="17">ATCC 52028</strain>
    </source>
</reference>
<evidence type="ECO:0000256" key="9">
    <source>
        <dbReference type="ARBA" id="ARBA00023187"/>
    </source>
</evidence>
<evidence type="ECO:0000259" key="15">
    <source>
        <dbReference type="PROSITE" id="PS50158"/>
    </source>
</evidence>
<feature type="region of interest" description="Disordered" evidence="14">
    <location>
        <begin position="34"/>
        <end position="54"/>
    </location>
</feature>
<dbReference type="GO" id="GO:0005681">
    <property type="term" value="C:spliceosomal complex"/>
    <property type="evidence" value="ECO:0007669"/>
    <property type="project" value="UniProtKB-KW"/>
</dbReference>
<comment type="similarity">
    <text evidence="2 13">Belongs to the BBP/SF1 family.</text>
</comment>
<dbReference type="SMART" id="SM00343">
    <property type="entry name" value="ZnF_C2HC"/>
    <property type="match status" value="2"/>
</dbReference>
<dbReference type="Pfam" id="PF00098">
    <property type="entry name" value="zf-CCHC"/>
    <property type="match status" value="1"/>
</dbReference>
<dbReference type="Gene3D" id="4.10.60.10">
    <property type="entry name" value="Zinc finger, CCHC-type"/>
    <property type="match status" value="1"/>
</dbReference>
<evidence type="ECO:0000256" key="8">
    <source>
        <dbReference type="ARBA" id="ARBA00022884"/>
    </source>
</evidence>
<gene>
    <name evidence="16" type="ORF">CXG81DRAFT_8013</name>
</gene>
<keyword evidence="5 13" id="KW-0479">Metal-binding</keyword>
<dbReference type="InterPro" id="IPR047086">
    <property type="entry name" value="SF1-HH_sf"/>
</dbReference>
<evidence type="ECO:0000256" key="13">
    <source>
        <dbReference type="RuleBase" id="RU367126"/>
    </source>
</evidence>
<keyword evidence="9 13" id="KW-0508">mRNA splicing</keyword>
<dbReference type="OrthoDB" id="6777263at2759"/>
<feature type="domain" description="CCHC-type" evidence="15">
    <location>
        <begin position="220"/>
        <end position="235"/>
    </location>
</feature>
<keyword evidence="4 13" id="KW-0507">mRNA processing</keyword>
<dbReference type="Proteomes" id="UP000274922">
    <property type="component" value="Unassembled WGS sequence"/>
</dbReference>
<dbReference type="Pfam" id="PF22675">
    <property type="entry name" value="KH-I_KHDC4-BBP"/>
    <property type="match status" value="1"/>
</dbReference>
<keyword evidence="10 13" id="KW-0539">Nucleus</keyword>
<dbReference type="SMART" id="SM00322">
    <property type="entry name" value="KH"/>
    <property type="match status" value="1"/>
</dbReference>
<dbReference type="PROSITE" id="PS50084">
    <property type="entry name" value="KH_TYPE_1"/>
    <property type="match status" value="1"/>
</dbReference>
<dbReference type="InterPro" id="IPR001878">
    <property type="entry name" value="Znf_CCHC"/>
</dbReference>
<keyword evidence="13" id="KW-0747">Spliceosome</keyword>
<protein>
    <recommendedName>
        <fullName evidence="3 13">Branchpoint-bridging protein</fullName>
    </recommendedName>
</protein>
<dbReference type="Pfam" id="PF16275">
    <property type="entry name" value="SF1-HH"/>
    <property type="match status" value="1"/>
</dbReference>
<dbReference type="InterPro" id="IPR036875">
    <property type="entry name" value="Znf_CCHC_sf"/>
</dbReference>
<evidence type="ECO:0000256" key="5">
    <source>
        <dbReference type="ARBA" id="ARBA00022723"/>
    </source>
</evidence>
<comment type="subcellular location">
    <subcellularLocation>
        <location evidence="1 13">Nucleus</location>
    </subcellularLocation>
</comment>
<dbReference type="PROSITE" id="PS50158">
    <property type="entry name" value="ZF_CCHC"/>
    <property type="match status" value="1"/>
</dbReference>
<comment type="function">
    <text evidence="13">Necessary for the splicing of pre-mRNA. Has a role in the recognition of the branch site (5'-UACUAAC-3'), the pyrimidine tract and the 3'-splice site at the 3'-end of introns.</text>
</comment>
<sequence>IPTVLPTALDARRREAVALHLRIHELGAALRSNAVVPPERTRSPSPEPVYGADGRRVNTTESRYRRRAEHERHQLIERAIQVIPDFRPPADYRRPTKIVDKVYIPIRERPDINFKGQLMGPRGRTQQKVEADTGAKISLRGRGSVKDGTGRTGPGNEEEDLHCLITADSEEKVAHAKRLIETIIAVAMNVSEQHNDLKRNQLRELAALNGTLRDDENLACLNCGALGHKRFECPERPNLINSIICHVCGGAGHIAR</sequence>
<evidence type="ECO:0000256" key="4">
    <source>
        <dbReference type="ARBA" id="ARBA00022664"/>
    </source>
</evidence>
<evidence type="ECO:0000256" key="12">
    <source>
        <dbReference type="PROSITE-ProRule" id="PRU00117"/>
    </source>
</evidence>
<evidence type="ECO:0000256" key="10">
    <source>
        <dbReference type="ARBA" id="ARBA00023242"/>
    </source>
</evidence>
<feature type="non-terminal residue" evidence="16">
    <location>
        <position position="1"/>
    </location>
</feature>
<organism evidence="16 17">
    <name type="scientific">Caulochytrium protostelioides</name>
    <dbReference type="NCBI Taxonomy" id="1555241"/>
    <lineage>
        <taxon>Eukaryota</taxon>
        <taxon>Fungi</taxon>
        <taxon>Fungi incertae sedis</taxon>
        <taxon>Chytridiomycota</taxon>
        <taxon>Chytridiomycota incertae sedis</taxon>
        <taxon>Chytridiomycetes</taxon>
        <taxon>Caulochytriales</taxon>
        <taxon>Caulochytriaceae</taxon>
        <taxon>Caulochytrium</taxon>
    </lineage>
</organism>
<evidence type="ECO:0000256" key="14">
    <source>
        <dbReference type="SAM" id="MobiDB-lite"/>
    </source>
</evidence>
<dbReference type="EMBL" id="ML014111">
    <property type="protein sequence ID" value="RKP04299.1"/>
    <property type="molecule type" value="Genomic_DNA"/>
</dbReference>
<dbReference type="SUPFAM" id="SSF54791">
    <property type="entry name" value="Eukaryotic type KH-domain (KH-domain type I)"/>
    <property type="match status" value="1"/>
</dbReference>
<dbReference type="Gene3D" id="6.10.140.1790">
    <property type="match status" value="1"/>
</dbReference>
<dbReference type="GO" id="GO:0003729">
    <property type="term" value="F:mRNA binding"/>
    <property type="evidence" value="ECO:0007669"/>
    <property type="project" value="TreeGrafter"/>
</dbReference>
<evidence type="ECO:0000256" key="11">
    <source>
        <dbReference type="PROSITE-ProRule" id="PRU00047"/>
    </source>
</evidence>
<feature type="non-terminal residue" evidence="16">
    <location>
        <position position="256"/>
    </location>
</feature>
<keyword evidence="8 12" id="KW-0694">RNA-binding</keyword>
<evidence type="ECO:0000256" key="7">
    <source>
        <dbReference type="ARBA" id="ARBA00022833"/>
    </source>
</evidence>
<dbReference type="InterPro" id="IPR004087">
    <property type="entry name" value="KH_dom"/>
</dbReference>
<dbReference type="SUPFAM" id="SSF57756">
    <property type="entry name" value="Retrovirus zinc finger-like domains"/>
    <property type="match status" value="1"/>
</dbReference>
<keyword evidence="6 11" id="KW-0863">Zinc-finger</keyword>
<dbReference type="InterPro" id="IPR055256">
    <property type="entry name" value="KH_1_KHDC4/BBP-like"/>
</dbReference>
<keyword evidence="7 13" id="KW-0862">Zinc</keyword>
<name>A0A4V1IVJ7_9FUNG</name>
<evidence type="ECO:0000256" key="1">
    <source>
        <dbReference type="ARBA" id="ARBA00004123"/>
    </source>
</evidence>
<dbReference type="GO" id="GO:0048024">
    <property type="term" value="P:regulation of mRNA splicing, via spliceosome"/>
    <property type="evidence" value="ECO:0007669"/>
    <property type="project" value="TreeGrafter"/>
</dbReference>
<dbReference type="PANTHER" id="PTHR11208:SF45">
    <property type="entry name" value="SPLICING FACTOR 1"/>
    <property type="match status" value="1"/>
</dbReference>
<dbReference type="Gene3D" id="3.30.1370.10">
    <property type="entry name" value="K Homology domain, type 1"/>
    <property type="match status" value="1"/>
</dbReference>
<dbReference type="AlphaFoldDB" id="A0A4V1IVJ7"/>
<dbReference type="InterPro" id="IPR032570">
    <property type="entry name" value="SF1-HH"/>
</dbReference>
<dbReference type="GO" id="GO:0000398">
    <property type="term" value="P:mRNA splicing, via spliceosome"/>
    <property type="evidence" value="ECO:0007669"/>
    <property type="project" value="UniProtKB-UniRule"/>
</dbReference>
<keyword evidence="17" id="KW-1185">Reference proteome</keyword>
<evidence type="ECO:0000313" key="16">
    <source>
        <dbReference type="EMBL" id="RKP04299.1"/>
    </source>
</evidence>
<dbReference type="InterPro" id="IPR036612">
    <property type="entry name" value="KH_dom_type_1_sf"/>
</dbReference>
<evidence type="ECO:0000256" key="3">
    <source>
        <dbReference type="ARBA" id="ARBA00017984"/>
    </source>
</evidence>
<accession>A0A4V1IVJ7</accession>
<dbReference type="InterPro" id="IPR045071">
    <property type="entry name" value="BBP-like"/>
</dbReference>
<dbReference type="GO" id="GO:0008270">
    <property type="term" value="F:zinc ion binding"/>
    <property type="evidence" value="ECO:0007669"/>
    <property type="project" value="UniProtKB-UniRule"/>
</dbReference>
<evidence type="ECO:0000313" key="17">
    <source>
        <dbReference type="Proteomes" id="UP000274922"/>
    </source>
</evidence>